<comment type="subcellular location">
    <subcellularLocation>
        <location evidence="1">Cell inner membrane</location>
        <topology evidence="1">Multi-pass membrane protein</topology>
    </subcellularLocation>
</comment>
<feature type="transmembrane region" description="Helical" evidence="9">
    <location>
        <begin position="413"/>
        <end position="438"/>
    </location>
</feature>
<evidence type="ECO:0000256" key="6">
    <source>
        <dbReference type="ARBA" id="ARBA00022970"/>
    </source>
</evidence>
<dbReference type="Pfam" id="PF03222">
    <property type="entry name" value="Trp_Tyr_perm"/>
    <property type="match status" value="1"/>
</dbReference>
<organism evidence="10 11">
    <name type="scientific">Pycnococcus provasolii</name>
    <dbReference type="NCBI Taxonomy" id="41880"/>
    <lineage>
        <taxon>Eukaryota</taxon>
        <taxon>Viridiplantae</taxon>
        <taxon>Chlorophyta</taxon>
        <taxon>Pseudoscourfieldiophyceae</taxon>
        <taxon>Pseudoscourfieldiales</taxon>
        <taxon>Pycnococcaceae</taxon>
        <taxon>Pycnococcus</taxon>
    </lineage>
</organism>
<dbReference type="GO" id="GO:0005886">
    <property type="term" value="C:plasma membrane"/>
    <property type="evidence" value="ECO:0007669"/>
    <property type="project" value="UniProtKB-SubCell"/>
</dbReference>
<keyword evidence="11" id="KW-1185">Reference proteome</keyword>
<evidence type="ECO:0000313" key="11">
    <source>
        <dbReference type="Proteomes" id="UP000660262"/>
    </source>
</evidence>
<evidence type="ECO:0008006" key="12">
    <source>
        <dbReference type="Google" id="ProtNLM"/>
    </source>
</evidence>
<dbReference type="PANTHER" id="PTHR32195">
    <property type="entry name" value="OS07G0662800 PROTEIN"/>
    <property type="match status" value="1"/>
</dbReference>
<evidence type="ECO:0000256" key="8">
    <source>
        <dbReference type="ARBA" id="ARBA00023136"/>
    </source>
</evidence>
<feature type="transmembrane region" description="Helical" evidence="9">
    <location>
        <begin position="524"/>
        <end position="544"/>
    </location>
</feature>
<dbReference type="InterPro" id="IPR013059">
    <property type="entry name" value="Trp_tyr_transpt"/>
</dbReference>
<evidence type="ECO:0000256" key="4">
    <source>
        <dbReference type="ARBA" id="ARBA00022519"/>
    </source>
</evidence>
<keyword evidence="8 9" id="KW-0472">Membrane</keyword>
<evidence type="ECO:0000256" key="7">
    <source>
        <dbReference type="ARBA" id="ARBA00022989"/>
    </source>
</evidence>
<evidence type="ECO:0000256" key="5">
    <source>
        <dbReference type="ARBA" id="ARBA00022692"/>
    </source>
</evidence>
<dbReference type="GO" id="GO:0015173">
    <property type="term" value="F:aromatic amino acid transmembrane transporter activity"/>
    <property type="evidence" value="ECO:0007669"/>
    <property type="project" value="InterPro"/>
</dbReference>
<keyword evidence="3" id="KW-1003">Cell membrane</keyword>
<dbReference type="PRINTS" id="PR00166">
    <property type="entry name" value="AROAAPRMEASE"/>
</dbReference>
<dbReference type="Proteomes" id="UP000660262">
    <property type="component" value="Unassembled WGS sequence"/>
</dbReference>
<dbReference type="Gene3D" id="1.20.1740.10">
    <property type="entry name" value="Amino acid/polyamine transporter I"/>
    <property type="match status" value="1"/>
</dbReference>
<feature type="transmembrane region" description="Helical" evidence="9">
    <location>
        <begin position="243"/>
        <end position="261"/>
    </location>
</feature>
<feature type="transmembrane region" description="Helical" evidence="9">
    <location>
        <begin position="349"/>
        <end position="367"/>
    </location>
</feature>
<feature type="transmembrane region" description="Helical" evidence="9">
    <location>
        <begin position="314"/>
        <end position="337"/>
    </location>
</feature>
<keyword evidence="6" id="KW-0029">Amino-acid transport</keyword>
<comment type="caution">
    <text evidence="10">The sequence shown here is derived from an EMBL/GenBank/DDBJ whole genome shotgun (WGS) entry which is preliminary data.</text>
</comment>
<feature type="transmembrane region" description="Helical" evidence="9">
    <location>
        <begin position="155"/>
        <end position="178"/>
    </location>
</feature>
<keyword evidence="4" id="KW-0997">Cell inner membrane</keyword>
<feature type="transmembrane region" description="Helical" evidence="9">
    <location>
        <begin position="124"/>
        <end position="143"/>
    </location>
</feature>
<feature type="transmembrane region" description="Helical" evidence="9">
    <location>
        <begin position="273"/>
        <end position="290"/>
    </location>
</feature>
<evidence type="ECO:0000256" key="2">
    <source>
        <dbReference type="ARBA" id="ARBA00022448"/>
    </source>
</evidence>
<dbReference type="OrthoDB" id="204942at2759"/>
<dbReference type="InterPro" id="IPR018227">
    <property type="entry name" value="Amino_acid_transport_2"/>
</dbReference>
<name>A0A830HVQ8_9CHLO</name>
<protein>
    <recommendedName>
        <fullName evidence="12">Tyrosine-specific transport protein</fullName>
    </recommendedName>
</protein>
<dbReference type="PANTHER" id="PTHR32195:SF26">
    <property type="entry name" value="TRYPTOPHAN OR TYROSINE TRANSPORTER PROTEIN"/>
    <property type="match status" value="1"/>
</dbReference>
<gene>
    <name evidence="10" type="ORF">PPROV_000772400</name>
</gene>
<evidence type="ECO:0000256" key="9">
    <source>
        <dbReference type="SAM" id="Phobius"/>
    </source>
</evidence>
<evidence type="ECO:0000313" key="10">
    <source>
        <dbReference type="EMBL" id="GHP08987.1"/>
    </source>
</evidence>
<feature type="transmembrane region" description="Helical" evidence="9">
    <location>
        <begin position="483"/>
        <end position="503"/>
    </location>
</feature>
<dbReference type="AlphaFoldDB" id="A0A830HVQ8"/>
<accession>A0A830HVQ8</accession>
<evidence type="ECO:0000256" key="3">
    <source>
        <dbReference type="ARBA" id="ARBA00022475"/>
    </source>
</evidence>
<evidence type="ECO:0000256" key="1">
    <source>
        <dbReference type="ARBA" id="ARBA00004429"/>
    </source>
</evidence>
<keyword evidence="2" id="KW-0813">Transport</keyword>
<dbReference type="EMBL" id="BNJQ01000023">
    <property type="protein sequence ID" value="GHP08987.1"/>
    <property type="molecule type" value="Genomic_DNA"/>
</dbReference>
<dbReference type="GO" id="GO:0003333">
    <property type="term" value="P:amino acid transmembrane transport"/>
    <property type="evidence" value="ECO:0007669"/>
    <property type="project" value="InterPro"/>
</dbReference>
<keyword evidence="7 9" id="KW-1133">Transmembrane helix</keyword>
<feature type="transmembrane region" description="Helical" evidence="9">
    <location>
        <begin position="199"/>
        <end position="223"/>
    </location>
</feature>
<proteinExistence type="predicted"/>
<keyword evidence="5 9" id="KW-0812">Transmembrane</keyword>
<reference evidence="10" key="1">
    <citation type="submission" date="2020-10" db="EMBL/GenBank/DDBJ databases">
        <title>Unveiling of a novel bifunctional photoreceptor, Dualchrome1, isolated from a cosmopolitan green alga.</title>
        <authorList>
            <person name="Suzuki S."/>
            <person name="Kawachi M."/>
        </authorList>
    </citation>
    <scope>NUCLEOTIDE SEQUENCE</scope>
    <source>
        <strain evidence="10">NIES 2893</strain>
    </source>
</reference>
<sequence length="554" mass="57285">MSLFSVHRCSRCSRLYCLHNLRAPPSSCAVFNLRSRLKVVKITTSSSEIIRGGGGGLFKSRSLRLFSKRSLGQFSTLKASKSDESPSAASTADDDIEAFAAKAQGGRLWSNVNAVSMKHEPGSLFGSACLVAGTTVGAGILALPNATVDAGFVPSAVTILLCWAFMAGTGLLVAEVNLQTSCELGSGGVSIMTMAKRTLGNTGSNVSSAAYIFLHYCLLVAYISRGGEGMAGLLGAPKDSLMYTVGGPLAYTVPLCVLCYAPPQRILEGVNSALVAGVVISFGSILAYNVPNVDVAALLHAPVPPVRGSEPLDAAIGSIPVVALAFVYHNVIPVCVTNLEGDVRNIRKAIIYGSGAPLAMFLLWNAAVLGQVPALQTLGYLGGAGEVTDPVAALESYVASTGTGVIALASSSFAFFAVATSFIGFVLGLSDFFTDFVASSTLSSQKNAKDGSSSSSTDRRGALPILLTVVPPFILATSGGKEIFFSALDYAGTFGVMVLFGVLPPIMAWRARYADNVLLATRPLLPGGQPALVGLGAFAALVILRDTYVRVAGG</sequence>